<dbReference type="InterPro" id="IPR035093">
    <property type="entry name" value="RelE/ParE_toxin_dom_sf"/>
</dbReference>
<dbReference type="EMBL" id="BGPR01000052">
    <property type="protein sequence ID" value="GBL87155.1"/>
    <property type="molecule type" value="Genomic_DNA"/>
</dbReference>
<dbReference type="AlphaFoldDB" id="A0A4Y2B741"/>
<protein>
    <submittedName>
        <fullName evidence="1">Uncharacterized protein</fullName>
    </submittedName>
</protein>
<reference evidence="1 2" key="1">
    <citation type="journal article" date="2019" name="Sci. Rep.">
        <title>Orb-weaving spider Araneus ventricosus genome elucidates the spidroin gene catalogue.</title>
        <authorList>
            <person name="Kono N."/>
            <person name="Nakamura H."/>
            <person name="Ohtoshi R."/>
            <person name="Moran D.A.P."/>
            <person name="Shinohara A."/>
            <person name="Yoshida Y."/>
            <person name="Fujiwara M."/>
            <person name="Mori M."/>
            <person name="Tomita M."/>
            <person name="Arakawa K."/>
        </authorList>
    </citation>
    <scope>NUCLEOTIDE SEQUENCE [LARGE SCALE GENOMIC DNA]</scope>
</reference>
<comment type="caution">
    <text evidence="1">The sequence shown here is derived from an EMBL/GenBank/DDBJ whole genome shotgun (WGS) entry which is preliminary data.</text>
</comment>
<dbReference type="Gene3D" id="3.30.2310.20">
    <property type="entry name" value="RelE-like"/>
    <property type="match status" value="1"/>
</dbReference>
<accession>A0A4Y2B741</accession>
<dbReference type="OrthoDB" id="10463637at2759"/>
<dbReference type="Proteomes" id="UP000499080">
    <property type="component" value="Unassembled WGS sequence"/>
</dbReference>
<proteinExistence type="predicted"/>
<sequence length="94" mass="11033">MEERTFYTAVETKAYTDSRLADGDMKRYLTAVEEFVALLRDDPFRAGGKKLKGCGNEYSKAFGLRRWRLLYAIDKKNRVVTLLKLEARKKCYKR</sequence>
<organism evidence="1 2">
    <name type="scientific">Araneus ventricosus</name>
    <name type="common">Orbweaver spider</name>
    <name type="synonym">Epeira ventricosa</name>
    <dbReference type="NCBI Taxonomy" id="182803"/>
    <lineage>
        <taxon>Eukaryota</taxon>
        <taxon>Metazoa</taxon>
        <taxon>Ecdysozoa</taxon>
        <taxon>Arthropoda</taxon>
        <taxon>Chelicerata</taxon>
        <taxon>Arachnida</taxon>
        <taxon>Araneae</taxon>
        <taxon>Araneomorphae</taxon>
        <taxon>Entelegynae</taxon>
        <taxon>Araneoidea</taxon>
        <taxon>Araneidae</taxon>
        <taxon>Araneus</taxon>
    </lineage>
</organism>
<evidence type="ECO:0000313" key="1">
    <source>
        <dbReference type="EMBL" id="GBL87155.1"/>
    </source>
</evidence>
<name>A0A4Y2B741_ARAVE</name>
<evidence type="ECO:0000313" key="2">
    <source>
        <dbReference type="Proteomes" id="UP000499080"/>
    </source>
</evidence>
<gene>
    <name evidence="1" type="ORF">AVEN_270453_1</name>
</gene>
<keyword evidence="2" id="KW-1185">Reference proteome</keyword>
<dbReference type="SUPFAM" id="SSF143011">
    <property type="entry name" value="RelE-like"/>
    <property type="match status" value="1"/>
</dbReference>